<dbReference type="InterPro" id="IPR041473">
    <property type="entry name" value="CtsR_C"/>
</dbReference>
<dbReference type="InterPro" id="IPR040465">
    <property type="entry name" value="CtsR_N"/>
</dbReference>
<dbReference type="PATRIC" id="fig|1620.3.peg.1132"/>
<evidence type="ECO:0000259" key="2">
    <source>
        <dbReference type="Pfam" id="PF17727"/>
    </source>
</evidence>
<dbReference type="STRING" id="1620.IV67_GL001117"/>
<dbReference type="Pfam" id="PF05848">
    <property type="entry name" value="CtsR"/>
    <property type="match status" value="1"/>
</dbReference>
<gene>
    <name evidence="3" type="ORF">IV67_GL001117</name>
</gene>
<evidence type="ECO:0000313" key="4">
    <source>
        <dbReference type="Proteomes" id="UP000051673"/>
    </source>
</evidence>
<name>A0A0R2JFD7_9LACO</name>
<accession>A0A0R2JFD7</accession>
<dbReference type="InterPro" id="IPR041908">
    <property type="entry name" value="CtsR_C_sf"/>
</dbReference>
<feature type="domain" description="CtsR N-terminal HTH" evidence="1">
    <location>
        <begin position="2"/>
        <end position="62"/>
    </location>
</feature>
<protein>
    <submittedName>
        <fullName evidence="3">Uncharacterized protein</fullName>
    </submittedName>
</protein>
<evidence type="ECO:0000259" key="1">
    <source>
        <dbReference type="Pfam" id="PF05848"/>
    </source>
</evidence>
<dbReference type="Gene3D" id="3.30.56.130">
    <property type="entry name" value="Transcriptional regulator CtsR, winged HTH domain"/>
    <property type="match status" value="1"/>
</dbReference>
<proteinExistence type="predicted"/>
<dbReference type="InterPro" id="IPR041902">
    <property type="entry name" value="CtsR_N_sf"/>
</dbReference>
<dbReference type="Pfam" id="PF17727">
    <property type="entry name" value="CtsR_C"/>
    <property type="match status" value="1"/>
</dbReference>
<comment type="caution">
    <text evidence="3">The sequence shown here is derived from an EMBL/GenBank/DDBJ whole genome shotgun (WGS) entry which is preliminary data.</text>
</comment>
<dbReference type="Gene3D" id="1.10.1200.150">
    <property type="entry name" value="Transcriptional regulator CtsR, C-terminal domain"/>
    <property type="match status" value="1"/>
</dbReference>
<dbReference type="Proteomes" id="UP000051673">
    <property type="component" value="Unassembled WGS sequence"/>
</dbReference>
<evidence type="ECO:0000313" key="3">
    <source>
        <dbReference type="EMBL" id="KRN76067.1"/>
    </source>
</evidence>
<keyword evidence="4" id="KW-1185">Reference proteome</keyword>
<reference evidence="3 4" key="1">
    <citation type="journal article" date="2015" name="Genome Announc.">
        <title>Expanding the biotechnology potential of lactobacilli through comparative genomics of 213 strains and associated genera.</title>
        <authorList>
            <person name="Sun Z."/>
            <person name="Harris H.M."/>
            <person name="McCann A."/>
            <person name="Guo C."/>
            <person name="Argimon S."/>
            <person name="Zhang W."/>
            <person name="Yang X."/>
            <person name="Jeffery I.B."/>
            <person name="Cooney J.C."/>
            <person name="Kagawa T.F."/>
            <person name="Liu W."/>
            <person name="Song Y."/>
            <person name="Salvetti E."/>
            <person name="Wrobel A."/>
            <person name="Rasinkangas P."/>
            <person name="Parkhill J."/>
            <person name="Rea M.C."/>
            <person name="O'Sullivan O."/>
            <person name="Ritari J."/>
            <person name="Douillard F.P."/>
            <person name="Paul Ross R."/>
            <person name="Yang R."/>
            <person name="Briner A.E."/>
            <person name="Felis G.E."/>
            <person name="de Vos W.M."/>
            <person name="Barrangou R."/>
            <person name="Klaenhammer T.R."/>
            <person name="Caufield P.W."/>
            <person name="Cui Y."/>
            <person name="Zhang H."/>
            <person name="O'Toole P.W."/>
        </authorList>
    </citation>
    <scope>NUCLEOTIDE SEQUENCE [LARGE SCALE GENOMIC DNA]</scope>
    <source>
        <strain evidence="3 4">DSM 20014</strain>
    </source>
</reference>
<dbReference type="AlphaFoldDB" id="A0A0R2JFD7"/>
<organism evidence="3 4">
    <name type="scientific">Weissella minor</name>
    <dbReference type="NCBI Taxonomy" id="1620"/>
    <lineage>
        <taxon>Bacteria</taxon>
        <taxon>Bacillati</taxon>
        <taxon>Bacillota</taxon>
        <taxon>Bacilli</taxon>
        <taxon>Lactobacillales</taxon>
        <taxon>Lactobacillaceae</taxon>
        <taxon>Weissella</taxon>
    </lineage>
</organism>
<dbReference type="EMBL" id="JQCD01000031">
    <property type="protein sequence ID" value="KRN76067.1"/>
    <property type="molecule type" value="Genomic_DNA"/>
</dbReference>
<feature type="domain" description="CtsR C-terminal dimerization" evidence="2">
    <location>
        <begin position="68"/>
        <end position="139"/>
    </location>
</feature>
<sequence length="148" mass="17059">MYLKELLASVNQVEIKRSDIATRFDVVPSQINYVIKTRFTLQKGYLVESKRGGGGYIRIVKVAVGPDSQYIETMLHELPETMNVKQADDILECLTREAVLTEHEECLIQTVLSKETLDVLASRADQEYLRARLLKQLLNRLRFESERD</sequence>